<dbReference type="InterPro" id="IPR010730">
    <property type="entry name" value="HET"/>
</dbReference>
<dbReference type="RefSeq" id="XP_040779089.1">
    <property type="nucleotide sequence ID" value="XM_040916944.1"/>
</dbReference>
<keyword evidence="3" id="KW-1185">Reference proteome</keyword>
<proteinExistence type="predicted"/>
<dbReference type="PANTHER" id="PTHR33112">
    <property type="entry name" value="DOMAIN PROTEIN, PUTATIVE-RELATED"/>
    <property type="match status" value="1"/>
</dbReference>
<evidence type="ECO:0000313" key="2">
    <source>
        <dbReference type="EMBL" id="KAF3768128.1"/>
    </source>
</evidence>
<dbReference type="AlphaFoldDB" id="A0A9P4Y7T6"/>
<gene>
    <name evidence="2" type="ORF">M406DRAFT_254163</name>
</gene>
<accession>A0A9P4Y7T6</accession>
<sequence>SVTHCWGKSQTLCLHMENLDEFKQGIPYKSLSKTFQDAIKVTHSLDFQYLWIDSLCIIQDSQEDWLSQGAIMDEIYRNAACNISADAAQDSEDGFIRTRNIETFLPLRIDVGWTKWIDIWKSPTVYIMVHETWNTALSCALLASRAWVFQERILSQHVIHFTARQLFFETKTNTIMDWWPDMIDPSREKSWISWTKIVEEYSTKNLTFNTDKLAAMSGIVKEVHDATGDEYLAGLWRKGLLHQLLWSTSDPIKLSGSSHTQLRYGLGLRLKVLSCTHLHQKVIGSLTSRYLQSFRKLEPSRLEVKDILVLLCLVT</sequence>
<evidence type="ECO:0000259" key="1">
    <source>
        <dbReference type="Pfam" id="PF06985"/>
    </source>
</evidence>
<feature type="domain" description="Heterokaryon incompatibility" evidence="1">
    <location>
        <begin position="3"/>
        <end position="151"/>
    </location>
</feature>
<dbReference type="GeneID" id="63834073"/>
<feature type="non-terminal residue" evidence="2">
    <location>
        <position position="1"/>
    </location>
</feature>
<dbReference type="OrthoDB" id="5362512at2759"/>
<dbReference type="Proteomes" id="UP000803844">
    <property type="component" value="Unassembled WGS sequence"/>
</dbReference>
<dbReference type="PANTHER" id="PTHR33112:SF8">
    <property type="entry name" value="HETEROKARYON INCOMPATIBILITY DOMAIN-CONTAINING PROTEIN"/>
    <property type="match status" value="1"/>
</dbReference>
<dbReference type="EMBL" id="MU032346">
    <property type="protein sequence ID" value="KAF3768128.1"/>
    <property type="molecule type" value="Genomic_DNA"/>
</dbReference>
<comment type="caution">
    <text evidence="2">The sequence shown here is derived from an EMBL/GenBank/DDBJ whole genome shotgun (WGS) entry which is preliminary data.</text>
</comment>
<evidence type="ECO:0000313" key="3">
    <source>
        <dbReference type="Proteomes" id="UP000803844"/>
    </source>
</evidence>
<protein>
    <submittedName>
        <fullName evidence="2">HET-domain-containing protein</fullName>
    </submittedName>
</protein>
<dbReference type="Pfam" id="PF06985">
    <property type="entry name" value="HET"/>
    <property type="match status" value="1"/>
</dbReference>
<name>A0A9P4Y7T6_CRYP1</name>
<reference evidence="2" key="1">
    <citation type="journal article" date="2020" name="Phytopathology">
        <title>Genome sequence of the chestnut blight fungus Cryphonectria parasitica EP155: A fundamental resource for an archetypical invasive plant pathogen.</title>
        <authorList>
            <person name="Crouch J.A."/>
            <person name="Dawe A."/>
            <person name="Aerts A."/>
            <person name="Barry K."/>
            <person name="Churchill A.C.L."/>
            <person name="Grimwood J."/>
            <person name="Hillman B."/>
            <person name="Milgroom M.G."/>
            <person name="Pangilinan J."/>
            <person name="Smith M."/>
            <person name="Salamov A."/>
            <person name="Schmutz J."/>
            <person name="Yadav J."/>
            <person name="Grigoriev I.V."/>
            <person name="Nuss D."/>
        </authorList>
    </citation>
    <scope>NUCLEOTIDE SEQUENCE</scope>
    <source>
        <strain evidence="2">EP155</strain>
    </source>
</reference>
<organism evidence="2 3">
    <name type="scientific">Cryphonectria parasitica (strain ATCC 38755 / EP155)</name>
    <dbReference type="NCBI Taxonomy" id="660469"/>
    <lineage>
        <taxon>Eukaryota</taxon>
        <taxon>Fungi</taxon>
        <taxon>Dikarya</taxon>
        <taxon>Ascomycota</taxon>
        <taxon>Pezizomycotina</taxon>
        <taxon>Sordariomycetes</taxon>
        <taxon>Sordariomycetidae</taxon>
        <taxon>Diaporthales</taxon>
        <taxon>Cryphonectriaceae</taxon>
        <taxon>Cryphonectria-Endothia species complex</taxon>
        <taxon>Cryphonectria</taxon>
    </lineage>
</organism>